<dbReference type="SUPFAM" id="SSF53613">
    <property type="entry name" value="Ribokinase-like"/>
    <property type="match status" value="1"/>
</dbReference>
<keyword evidence="13" id="KW-0511">Multifunctional enzyme</keyword>
<dbReference type="Gene3D" id="3.40.50.10260">
    <property type="entry name" value="YjeF N-terminal domain"/>
    <property type="match status" value="1"/>
</dbReference>
<evidence type="ECO:0000256" key="18">
    <source>
        <dbReference type="HAMAP-Rule" id="MF_01966"/>
    </source>
</evidence>
<gene>
    <name evidence="17" type="primary">nnrD</name>
    <name evidence="18" type="synonym">nnrE</name>
    <name evidence="22" type="ORF">DI556_13755</name>
</gene>
<evidence type="ECO:0000256" key="4">
    <source>
        <dbReference type="ARBA" id="ARBA00009524"/>
    </source>
</evidence>
<dbReference type="GO" id="GO:0005524">
    <property type="term" value="F:ATP binding"/>
    <property type="evidence" value="ECO:0007669"/>
    <property type="project" value="UniProtKB-UniRule"/>
</dbReference>
<dbReference type="EC" id="5.1.99.6" evidence="19"/>
<protein>
    <recommendedName>
        <fullName evidence="19">Bifunctional NAD(P)H-hydrate repair enzyme</fullName>
    </recommendedName>
    <alternativeName>
        <fullName evidence="19">Nicotinamide nucleotide repair protein</fullName>
    </alternativeName>
    <domain>
        <recommendedName>
            <fullName evidence="19">ADP-dependent (S)-NAD(P)H-hydrate dehydratase</fullName>
            <ecNumber evidence="19">4.2.1.136</ecNumber>
        </recommendedName>
        <alternativeName>
            <fullName evidence="19">ADP-dependent NAD(P)HX dehydratase</fullName>
        </alternativeName>
    </domain>
    <domain>
        <recommendedName>
            <fullName evidence="19">NAD(P)H-hydrate epimerase</fullName>
            <ecNumber evidence="19">5.1.99.6</ecNumber>
        </recommendedName>
    </domain>
</protein>
<comment type="similarity">
    <text evidence="18">Belongs to the NnrE/AIBP family.</text>
</comment>
<comment type="catalytic activity">
    <reaction evidence="2 18 19">
        <text>(6R)-NADPHX = (6S)-NADPHX</text>
        <dbReference type="Rhea" id="RHEA:32227"/>
        <dbReference type="ChEBI" id="CHEBI:64076"/>
        <dbReference type="ChEBI" id="CHEBI:64077"/>
        <dbReference type="EC" id="5.1.99.6"/>
    </reaction>
</comment>
<dbReference type="EC" id="4.2.1.136" evidence="19"/>
<sequence length="487" mass="47911">MRAADAATIAAGTPGIELMEAAGRAVAAAAAALAPAGPVLVLAGPGNNGGDGFVAARLLAAAGRDVTLALLGDRARLRGDAALAAARWDGPTIRATPELPRSAVIVDALFGVGLDRPLEGQAAAIVAAVNAARAPVLAVDVPSGLDADTGQPLGPVVEADATVTFFRKKPGHLLAPGRALCGTLELAQIGIPETVLAETGIEGHENTPALWDHALPRPGPAAHKYTRGHAAVVSGPATRTGAARLAAGAALRAGAGLVTLASPGSALMVNAAHLTAVMLARADTAEDLAALLADPRYTAAVLGPGMGAGAEPRALTQAALAAPAALVLDADALTQFREAPGALFDAIGGRAAPVVLTPHDGEFARLFPDLATVAGKTGRARAAAARSGAIVVLKGSDTVIAAPDGRLAINANAPPWLATAGSGDVLAGIIGGLLAQRVPAFEAAAAGVWMHGAAANEIGPGLIAEDLAPALRPVLRALLSRNGAGGA</sequence>
<comment type="function">
    <text evidence="14 19">Bifunctional enzyme that catalyzes the epimerization of the S- and R-forms of NAD(P)HX and the dehydration of the S-form of NAD(P)HX at the expense of ADP, which is converted to AMP. This allows the repair of both epimers of NAD(P)HX, a damaged form of NAD(P)H that is a result of enzymatic or heat-dependent hydration.</text>
</comment>
<comment type="function">
    <text evidence="17">Catalyzes the dehydration of the S-form of NAD(P)HX at the expense of ADP, which is converted to AMP. Together with NAD(P)HX epimerase, which catalyzes the epimerization of the S- and R-forms, the enzyme allows the repair of both epimers of NAD(P)HX, a damaged form of NAD(P)H that is a result of enzymatic or heat-dependent hydration.</text>
</comment>
<feature type="binding site" evidence="17">
    <location>
        <position position="423"/>
    </location>
    <ligand>
        <name>AMP</name>
        <dbReference type="ChEBI" id="CHEBI:456215"/>
    </ligand>
</feature>
<dbReference type="GO" id="GO:0046496">
    <property type="term" value="P:nicotinamide nucleotide metabolic process"/>
    <property type="evidence" value="ECO:0007669"/>
    <property type="project" value="UniProtKB-UniRule"/>
</dbReference>
<dbReference type="PANTHER" id="PTHR12592">
    <property type="entry name" value="ATP-DEPENDENT (S)-NAD(P)H-HYDRATE DEHYDRATASE FAMILY MEMBER"/>
    <property type="match status" value="1"/>
</dbReference>
<keyword evidence="9 18" id="KW-0630">Potassium</keyword>
<comment type="caution">
    <text evidence="22">The sequence shown here is derived from an EMBL/GenBank/DDBJ whole genome shotgun (WGS) entry which is preliminary data.</text>
</comment>
<dbReference type="HAMAP" id="MF_01966">
    <property type="entry name" value="NADHX_epimerase"/>
    <property type="match status" value="1"/>
</dbReference>
<dbReference type="PROSITE" id="PS51383">
    <property type="entry name" value="YJEF_C_3"/>
    <property type="match status" value="1"/>
</dbReference>
<dbReference type="InterPro" id="IPR017953">
    <property type="entry name" value="Carbohydrate_kinase_pred_CS"/>
</dbReference>
<dbReference type="PROSITE" id="PS01050">
    <property type="entry name" value="YJEF_C_2"/>
    <property type="match status" value="1"/>
</dbReference>
<dbReference type="InterPro" id="IPR030677">
    <property type="entry name" value="Nnr"/>
</dbReference>
<dbReference type="NCBIfam" id="TIGR00197">
    <property type="entry name" value="yjeF_nterm"/>
    <property type="match status" value="1"/>
</dbReference>
<evidence type="ECO:0000256" key="3">
    <source>
        <dbReference type="ARBA" id="ARBA00006001"/>
    </source>
</evidence>
<evidence type="ECO:0000256" key="5">
    <source>
        <dbReference type="ARBA" id="ARBA00022723"/>
    </source>
</evidence>
<comment type="catalytic activity">
    <reaction evidence="1 18 19">
        <text>(6R)-NADHX = (6S)-NADHX</text>
        <dbReference type="Rhea" id="RHEA:32215"/>
        <dbReference type="ChEBI" id="CHEBI:64074"/>
        <dbReference type="ChEBI" id="CHEBI:64075"/>
        <dbReference type="EC" id="5.1.99.6"/>
    </reaction>
</comment>
<dbReference type="CDD" id="cd01171">
    <property type="entry name" value="YXKO-related"/>
    <property type="match status" value="1"/>
</dbReference>
<comment type="similarity">
    <text evidence="17">Belongs to the NnrD/CARKD family.</text>
</comment>
<evidence type="ECO:0000259" key="21">
    <source>
        <dbReference type="PROSITE" id="PS51385"/>
    </source>
</evidence>
<dbReference type="NCBIfam" id="TIGR00196">
    <property type="entry name" value="yjeF_cterm"/>
    <property type="match status" value="1"/>
</dbReference>
<dbReference type="Proteomes" id="UP000249185">
    <property type="component" value="Unassembled WGS sequence"/>
</dbReference>
<dbReference type="PIRSF" id="PIRSF017184">
    <property type="entry name" value="Nnr"/>
    <property type="match status" value="1"/>
</dbReference>
<keyword evidence="12 17" id="KW-0456">Lyase</keyword>
<keyword evidence="6 17" id="KW-0547">Nucleotide-binding</keyword>
<proteinExistence type="inferred from homology"/>
<dbReference type="InterPro" id="IPR004443">
    <property type="entry name" value="YjeF_N_dom"/>
</dbReference>
<feature type="binding site" evidence="17">
    <location>
        <begin position="394"/>
        <end position="398"/>
    </location>
    <ligand>
        <name>AMP</name>
        <dbReference type="ChEBI" id="CHEBI:456215"/>
    </ligand>
</feature>
<comment type="catalytic activity">
    <reaction evidence="15 17 19">
        <text>(6S)-NADHX + ADP = AMP + phosphate + NADH + H(+)</text>
        <dbReference type="Rhea" id="RHEA:32223"/>
        <dbReference type="ChEBI" id="CHEBI:15378"/>
        <dbReference type="ChEBI" id="CHEBI:43474"/>
        <dbReference type="ChEBI" id="CHEBI:57945"/>
        <dbReference type="ChEBI" id="CHEBI:64074"/>
        <dbReference type="ChEBI" id="CHEBI:456215"/>
        <dbReference type="ChEBI" id="CHEBI:456216"/>
        <dbReference type="EC" id="4.2.1.136"/>
    </reaction>
</comment>
<keyword evidence="8 17" id="KW-0521">NADP</keyword>
<dbReference type="PROSITE" id="PS51385">
    <property type="entry name" value="YJEF_N"/>
    <property type="match status" value="1"/>
</dbReference>
<comment type="cofactor">
    <cofactor evidence="17">
        <name>Mg(2+)</name>
        <dbReference type="ChEBI" id="CHEBI:18420"/>
    </cofactor>
</comment>
<feature type="binding site" evidence="18">
    <location>
        <position position="140"/>
    </location>
    <ligand>
        <name>(6S)-NADPHX</name>
        <dbReference type="ChEBI" id="CHEBI:64076"/>
    </ligand>
</feature>
<feature type="binding site" evidence="17">
    <location>
        <position position="424"/>
    </location>
    <ligand>
        <name>(6S)-NADPHX</name>
        <dbReference type="ChEBI" id="CHEBI:64076"/>
    </ligand>
</feature>
<dbReference type="GO" id="GO:0110051">
    <property type="term" value="P:metabolite repair"/>
    <property type="evidence" value="ECO:0007669"/>
    <property type="project" value="TreeGrafter"/>
</dbReference>
<dbReference type="AlphaFoldDB" id="A0A2W5N692"/>
<dbReference type="Pfam" id="PF03853">
    <property type="entry name" value="YjeF_N"/>
    <property type="match status" value="1"/>
</dbReference>
<feature type="binding site" evidence="18">
    <location>
        <begin position="47"/>
        <end position="51"/>
    </location>
    <ligand>
        <name>(6S)-NADPHX</name>
        <dbReference type="ChEBI" id="CHEBI:64076"/>
    </ligand>
</feature>
<keyword evidence="10 17" id="KW-0520">NAD</keyword>
<feature type="binding site" evidence="17">
    <location>
        <position position="305"/>
    </location>
    <ligand>
        <name>(6S)-NADPHX</name>
        <dbReference type="ChEBI" id="CHEBI:64076"/>
    </ligand>
</feature>
<evidence type="ECO:0000256" key="7">
    <source>
        <dbReference type="ARBA" id="ARBA00022840"/>
    </source>
</evidence>
<evidence type="ECO:0000256" key="8">
    <source>
        <dbReference type="ARBA" id="ARBA00022857"/>
    </source>
</evidence>
<feature type="binding site" evidence="18">
    <location>
        <position position="107"/>
    </location>
    <ligand>
        <name>K(+)</name>
        <dbReference type="ChEBI" id="CHEBI:29103"/>
    </ligand>
</feature>
<dbReference type="PANTHER" id="PTHR12592:SF0">
    <property type="entry name" value="ATP-DEPENDENT (S)-NAD(P)H-HYDRATE DEHYDRATASE"/>
    <property type="match status" value="1"/>
</dbReference>
<dbReference type="Gene3D" id="3.40.1190.20">
    <property type="match status" value="1"/>
</dbReference>
<evidence type="ECO:0000256" key="6">
    <source>
        <dbReference type="ARBA" id="ARBA00022741"/>
    </source>
</evidence>
<feature type="domain" description="YjeF C-terminal" evidence="20">
    <location>
        <begin position="207"/>
        <end position="478"/>
    </location>
</feature>
<evidence type="ECO:0000256" key="15">
    <source>
        <dbReference type="ARBA" id="ARBA00048238"/>
    </source>
</evidence>
<dbReference type="EMBL" id="QFPW01000011">
    <property type="protein sequence ID" value="PZQ48604.1"/>
    <property type="molecule type" value="Genomic_DNA"/>
</dbReference>
<dbReference type="GO" id="GO:0046872">
    <property type="term" value="F:metal ion binding"/>
    <property type="evidence" value="ECO:0007669"/>
    <property type="project" value="UniProtKB-UniRule"/>
</dbReference>
<comment type="subunit">
    <text evidence="17">Homotetramer.</text>
</comment>
<dbReference type="GO" id="GO:0052855">
    <property type="term" value="F:ADP-dependent NAD(P)H-hydrate dehydratase activity"/>
    <property type="evidence" value="ECO:0007669"/>
    <property type="project" value="UniProtKB-UniRule"/>
</dbReference>
<comment type="catalytic activity">
    <reaction evidence="16 17 19">
        <text>(6S)-NADPHX + ADP = AMP + phosphate + NADPH + H(+)</text>
        <dbReference type="Rhea" id="RHEA:32235"/>
        <dbReference type="ChEBI" id="CHEBI:15378"/>
        <dbReference type="ChEBI" id="CHEBI:43474"/>
        <dbReference type="ChEBI" id="CHEBI:57783"/>
        <dbReference type="ChEBI" id="CHEBI:64076"/>
        <dbReference type="ChEBI" id="CHEBI:456215"/>
        <dbReference type="ChEBI" id="CHEBI:456216"/>
        <dbReference type="EC" id="4.2.1.136"/>
    </reaction>
</comment>
<feature type="binding site" evidence="17">
    <location>
        <position position="242"/>
    </location>
    <ligand>
        <name>(6S)-NADPHX</name>
        <dbReference type="ChEBI" id="CHEBI:64076"/>
    </ligand>
</feature>
<evidence type="ECO:0000313" key="23">
    <source>
        <dbReference type="Proteomes" id="UP000249185"/>
    </source>
</evidence>
<comment type="similarity">
    <text evidence="3 19">In the N-terminal section; belongs to the NnrE/AIBP family.</text>
</comment>
<organism evidence="22 23">
    <name type="scientific">Rhodovulum sulfidophilum</name>
    <name type="common">Rhodobacter sulfidophilus</name>
    <dbReference type="NCBI Taxonomy" id="35806"/>
    <lineage>
        <taxon>Bacteria</taxon>
        <taxon>Pseudomonadati</taxon>
        <taxon>Pseudomonadota</taxon>
        <taxon>Alphaproteobacteria</taxon>
        <taxon>Rhodobacterales</taxon>
        <taxon>Paracoccaceae</taxon>
        <taxon>Rhodovulum</taxon>
    </lineage>
</organism>
<evidence type="ECO:0000256" key="17">
    <source>
        <dbReference type="HAMAP-Rule" id="MF_01965"/>
    </source>
</evidence>
<feature type="binding site" evidence="17">
    <location>
        <position position="359"/>
    </location>
    <ligand>
        <name>(6S)-NADPHX</name>
        <dbReference type="ChEBI" id="CHEBI:64076"/>
    </ligand>
</feature>
<dbReference type="InterPro" id="IPR036652">
    <property type="entry name" value="YjeF_N_dom_sf"/>
</dbReference>
<dbReference type="InterPro" id="IPR029056">
    <property type="entry name" value="Ribokinase-like"/>
</dbReference>
<keyword evidence="7 17" id="KW-0067">ATP-binding</keyword>
<evidence type="ECO:0000259" key="20">
    <source>
        <dbReference type="PROSITE" id="PS51383"/>
    </source>
</evidence>
<name>A0A2W5N692_RHOSU</name>
<evidence type="ECO:0000256" key="12">
    <source>
        <dbReference type="ARBA" id="ARBA00023239"/>
    </source>
</evidence>
<feature type="binding site" evidence="18">
    <location>
        <begin position="111"/>
        <end position="117"/>
    </location>
    <ligand>
        <name>(6S)-NADPHX</name>
        <dbReference type="ChEBI" id="CHEBI:64076"/>
    </ligand>
</feature>
<feature type="domain" description="YjeF N-terminal" evidence="21">
    <location>
        <begin position="1"/>
        <end position="197"/>
    </location>
</feature>
<comment type="function">
    <text evidence="18">Catalyzes the epimerization of the S- and R-forms of NAD(P)HX, a damaged form of NAD(P)H that is a result of enzymatic or heat-dependent hydration. This is a prerequisite for the S-specific NAD(P)H-hydrate dehydratase to allow the repair of both epimers of NAD(P)HX.</text>
</comment>
<evidence type="ECO:0000256" key="11">
    <source>
        <dbReference type="ARBA" id="ARBA00023235"/>
    </source>
</evidence>
<feature type="binding site" evidence="18">
    <location>
        <position position="143"/>
    </location>
    <ligand>
        <name>K(+)</name>
        <dbReference type="ChEBI" id="CHEBI:29103"/>
    </ligand>
</feature>
<evidence type="ECO:0000256" key="2">
    <source>
        <dbReference type="ARBA" id="ARBA00000909"/>
    </source>
</evidence>
<comment type="similarity">
    <text evidence="4 19">In the C-terminal section; belongs to the NnrD/CARKD family.</text>
</comment>
<evidence type="ECO:0000313" key="22">
    <source>
        <dbReference type="EMBL" id="PZQ48604.1"/>
    </source>
</evidence>
<keyword evidence="5 18" id="KW-0479">Metal-binding</keyword>
<evidence type="ECO:0000256" key="14">
    <source>
        <dbReference type="ARBA" id="ARBA00025153"/>
    </source>
</evidence>
<keyword evidence="11 18" id="KW-0413">Isomerase</keyword>
<comment type="caution">
    <text evidence="18">Lacks conserved residue(s) required for the propagation of feature annotation.</text>
</comment>
<evidence type="ECO:0000256" key="10">
    <source>
        <dbReference type="ARBA" id="ARBA00023027"/>
    </source>
</evidence>
<dbReference type="SUPFAM" id="SSF64153">
    <property type="entry name" value="YjeF N-terminal domain-like"/>
    <property type="match status" value="1"/>
</dbReference>
<feature type="binding site" evidence="18">
    <location>
        <position position="48"/>
    </location>
    <ligand>
        <name>K(+)</name>
        <dbReference type="ChEBI" id="CHEBI:29103"/>
    </ligand>
</feature>
<evidence type="ECO:0000256" key="16">
    <source>
        <dbReference type="ARBA" id="ARBA00049209"/>
    </source>
</evidence>
<accession>A0A2W5N692</accession>
<dbReference type="Pfam" id="PF01256">
    <property type="entry name" value="Carb_kinase"/>
    <property type="match status" value="1"/>
</dbReference>
<dbReference type="GO" id="GO:0052856">
    <property type="term" value="F:NAD(P)HX epimerase activity"/>
    <property type="evidence" value="ECO:0007669"/>
    <property type="project" value="UniProtKB-UniRule"/>
</dbReference>
<evidence type="ECO:0000256" key="19">
    <source>
        <dbReference type="PIRNR" id="PIRNR017184"/>
    </source>
</evidence>
<evidence type="ECO:0000256" key="13">
    <source>
        <dbReference type="ARBA" id="ARBA00023268"/>
    </source>
</evidence>
<dbReference type="InterPro" id="IPR000631">
    <property type="entry name" value="CARKD"/>
</dbReference>
<comment type="cofactor">
    <cofactor evidence="18 19">
        <name>K(+)</name>
        <dbReference type="ChEBI" id="CHEBI:29103"/>
    </cofactor>
    <text evidence="18 19">Binds 1 potassium ion per subunit.</text>
</comment>
<evidence type="ECO:0000256" key="1">
    <source>
        <dbReference type="ARBA" id="ARBA00000013"/>
    </source>
</evidence>
<reference evidence="22 23" key="1">
    <citation type="submission" date="2017-08" db="EMBL/GenBank/DDBJ databases">
        <title>Infants hospitalized years apart are colonized by the same room-sourced microbial strains.</title>
        <authorList>
            <person name="Brooks B."/>
            <person name="Olm M.R."/>
            <person name="Firek B.A."/>
            <person name="Baker R."/>
            <person name="Thomas B.C."/>
            <person name="Morowitz M.J."/>
            <person name="Banfield J.F."/>
        </authorList>
    </citation>
    <scope>NUCLEOTIDE SEQUENCE [LARGE SCALE GENOMIC DNA]</scope>
    <source>
        <strain evidence="22">S2_005_002_R2_34</strain>
    </source>
</reference>
<dbReference type="HAMAP" id="MF_01965">
    <property type="entry name" value="NADHX_dehydratase"/>
    <property type="match status" value="1"/>
</dbReference>
<evidence type="ECO:0000256" key="9">
    <source>
        <dbReference type="ARBA" id="ARBA00022958"/>
    </source>
</evidence>